<dbReference type="InterPro" id="IPR032549">
    <property type="entry name" value="DUF4939"/>
</dbReference>
<sequence length="119" mass="13455">MTIDLESSLCDSALLDLLYPKSDSTICLERFSGECGDCRPFISQCKLHFEFNAASFSSDRVKIAFIFSHLTGRARSWATAEWSRRSAMCNSLPEFLKIFTQIQSTYPAFTWEMDCGLGV</sequence>
<protein>
    <recommendedName>
        <fullName evidence="1">DUF4939 domain-containing protein</fullName>
    </recommendedName>
</protein>
<evidence type="ECO:0000313" key="3">
    <source>
        <dbReference type="Proteomes" id="UP000261620"/>
    </source>
</evidence>
<feature type="domain" description="DUF4939" evidence="1">
    <location>
        <begin position="29"/>
        <end position="100"/>
    </location>
</feature>
<name>A0A3Q3WCW3_MOLML</name>
<keyword evidence="3" id="KW-1185">Reference proteome</keyword>
<dbReference type="Pfam" id="PF16297">
    <property type="entry name" value="DUF4939"/>
    <property type="match status" value="1"/>
</dbReference>
<dbReference type="Ensembl" id="ENSMMOT00000006704.1">
    <property type="protein sequence ID" value="ENSMMOP00000006584.1"/>
    <property type="gene ID" value="ENSMMOG00000005141.1"/>
</dbReference>
<dbReference type="STRING" id="94237.ENSMMOP00000006584"/>
<dbReference type="Proteomes" id="UP000261620">
    <property type="component" value="Unplaced"/>
</dbReference>
<proteinExistence type="predicted"/>
<reference evidence="2" key="1">
    <citation type="submission" date="2025-08" db="UniProtKB">
        <authorList>
            <consortium name="Ensembl"/>
        </authorList>
    </citation>
    <scope>IDENTIFICATION</scope>
</reference>
<evidence type="ECO:0000259" key="1">
    <source>
        <dbReference type="Pfam" id="PF16297"/>
    </source>
</evidence>
<evidence type="ECO:0000313" key="2">
    <source>
        <dbReference type="Ensembl" id="ENSMMOP00000006584.1"/>
    </source>
</evidence>
<reference evidence="2" key="2">
    <citation type="submission" date="2025-09" db="UniProtKB">
        <authorList>
            <consortium name="Ensembl"/>
        </authorList>
    </citation>
    <scope>IDENTIFICATION</scope>
</reference>
<accession>A0A3Q3WCW3</accession>
<organism evidence="2 3">
    <name type="scientific">Mola mola</name>
    <name type="common">Ocean sunfish</name>
    <name type="synonym">Tetraodon mola</name>
    <dbReference type="NCBI Taxonomy" id="94237"/>
    <lineage>
        <taxon>Eukaryota</taxon>
        <taxon>Metazoa</taxon>
        <taxon>Chordata</taxon>
        <taxon>Craniata</taxon>
        <taxon>Vertebrata</taxon>
        <taxon>Euteleostomi</taxon>
        <taxon>Actinopterygii</taxon>
        <taxon>Neopterygii</taxon>
        <taxon>Teleostei</taxon>
        <taxon>Neoteleostei</taxon>
        <taxon>Acanthomorphata</taxon>
        <taxon>Eupercaria</taxon>
        <taxon>Tetraodontiformes</taxon>
        <taxon>Molidae</taxon>
        <taxon>Mola</taxon>
    </lineage>
</organism>
<dbReference type="AlphaFoldDB" id="A0A3Q3WCW3"/>